<gene>
    <name evidence="2" type="ORF">MINT15_13980</name>
</gene>
<comment type="caution">
    <text evidence="2">The sequence shown here is derived from an EMBL/GenBank/DDBJ whole genome shotgun (WGS) entry which is preliminary data.</text>
</comment>
<dbReference type="InterPro" id="IPR058396">
    <property type="entry name" value="DUF8083"/>
</dbReference>
<evidence type="ECO:0000313" key="2">
    <source>
        <dbReference type="EMBL" id="KHF44516.1"/>
    </source>
</evidence>
<proteinExistence type="predicted"/>
<evidence type="ECO:0000259" key="1">
    <source>
        <dbReference type="Pfam" id="PF26312"/>
    </source>
</evidence>
<organism evidence="2 3">
    <name type="scientific">Saccharomonospora viridis</name>
    <dbReference type="NCBI Taxonomy" id="1852"/>
    <lineage>
        <taxon>Bacteria</taxon>
        <taxon>Bacillati</taxon>
        <taxon>Actinomycetota</taxon>
        <taxon>Actinomycetes</taxon>
        <taxon>Pseudonocardiales</taxon>
        <taxon>Pseudonocardiaceae</taxon>
        <taxon>Saccharomonospora</taxon>
    </lineage>
</organism>
<reference evidence="2 3" key="1">
    <citation type="submission" date="2014-10" db="EMBL/GenBank/DDBJ databases">
        <title>Genome sequence of Micropolyspora internatus JCM3315.</title>
        <authorList>
            <person name="Shin S.-K."/>
            <person name="Yi H."/>
        </authorList>
    </citation>
    <scope>NUCLEOTIDE SEQUENCE [LARGE SCALE GENOMIC DNA]</scope>
    <source>
        <strain evidence="2 3">JCM 3315</strain>
    </source>
</reference>
<dbReference type="EMBL" id="JRZE01000003">
    <property type="protein sequence ID" value="KHF44516.1"/>
    <property type="molecule type" value="Genomic_DNA"/>
</dbReference>
<dbReference type="AlphaFoldDB" id="A0A837DF70"/>
<sequence length="302" mass="33122">MLRPFAAYLRVYEPLSSFGDPPDDALLAAVERSELTPGEAIAREQWLWLKSQVSSAHTLPAELPDGRPAPSLRTDVLVLDPGEVPVSDDAIDLGSEPLVCPLEIRVRSAAALSSFLDDAPPALQTAVLEANGLTVEEVKHRSHSALRDLYGSTMHVLSTNWIVPLPWFTVVDPDQRRIVLGSGPSDPIREVSWRVAMVDARARIAEAEELITDALGEEAGPSRVLAETHRWLNSFHPDSAVELDYGGLVQLIEDPVLATDTTADDVHAILDALRRGALEEVVEAFESLRDYWGDLASRERFN</sequence>
<name>A0A837DF70_9PSEU</name>
<dbReference type="Proteomes" id="UP000030848">
    <property type="component" value="Unassembled WGS sequence"/>
</dbReference>
<dbReference type="OrthoDB" id="4961314at2"/>
<protein>
    <recommendedName>
        <fullName evidence="1">DUF8083 domain-containing protein</fullName>
    </recommendedName>
</protein>
<dbReference type="Pfam" id="PF26312">
    <property type="entry name" value="DUF8083"/>
    <property type="match status" value="1"/>
</dbReference>
<feature type="domain" description="DUF8083" evidence="1">
    <location>
        <begin position="5"/>
        <end position="299"/>
    </location>
</feature>
<evidence type="ECO:0000313" key="3">
    <source>
        <dbReference type="Proteomes" id="UP000030848"/>
    </source>
</evidence>
<accession>A0A837DF70</accession>
<dbReference type="RefSeq" id="WP_037309357.1">
    <property type="nucleotide sequence ID" value="NZ_CALJZO010000057.1"/>
</dbReference>